<gene>
    <name evidence="2" type="ORF">CVLEPA_LOCUS29760</name>
</gene>
<evidence type="ECO:0000256" key="1">
    <source>
        <dbReference type="SAM" id="Phobius"/>
    </source>
</evidence>
<keyword evidence="1" id="KW-0472">Membrane</keyword>
<proteinExistence type="predicted"/>
<keyword evidence="3" id="KW-1185">Reference proteome</keyword>
<evidence type="ECO:0000313" key="3">
    <source>
        <dbReference type="Proteomes" id="UP001642483"/>
    </source>
</evidence>
<name>A0ABP0H0M9_CLALP</name>
<keyword evidence="1" id="KW-0812">Transmembrane</keyword>
<feature type="transmembrane region" description="Helical" evidence="1">
    <location>
        <begin position="21"/>
        <end position="43"/>
    </location>
</feature>
<accession>A0ABP0H0M9</accession>
<sequence length="63" mass="7124">MKIKPAATSGRVVPGRDSATFYLAFLALEQCQSFIGMVGMLHFQMSQELVLLELKKNRVCKYE</sequence>
<dbReference type="Proteomes" id="UP001642483">
    <property type="component" value="Unassembled WGS sequence"/>
</dbReference>
<comment type="caution">
    <text evidence="2">The sequence shown here is derived from an EMBL/GenBank/DDBJ whole genome shotgun (WGS) entry which is preliminary data.</text>
</comment>
<keyword evidence="1" id="KW-1133">Transmembrane helix</keyword>
<reference evidence="2 3" key="1">
    <citation type="submission" date="2024-02" db="EMBL/GenBank/DDBJ databases">
        <authorList>
            <person name="Daric V."/>
            <person name="Darras S."/>
        </authorList>
    </citation>
    <scope>NUCLEOTIDE SEQUENCE [LARGE SCALE GENOMIC DNA]</scope>
</reference>
<dbReference type="EMBL" id="CAWYQH010000163">
    <property type="protein sequence ID" value="CAK8696604.1"/>
    <property type="molecule type" value="Genomic_DNA"/>
</dbReference>
<evidence type="ECO:0000313" key="2">
    <source>
        <dbReference type="EMBL" id="CAK8696604.1"/>
    </source>
</evidence>
<organism evidence="2 3">
    <name type="scientific">Clavelina lepadiformis</name>
    <name type="common">Light-bulb sea squirt</name>
    <name type="synonym">Ascidia lepadiformis</name>
    <dbReference type="NCBI Taxonomy" id="159417"/>
    <lineage>
        <taxon>Eukaryota</taxon>
        <taxon>Metazoa</taxon>
        <taxon>Chordata</taxon>
        <taxon>Tunicata</taxon>
        <taxon>Ascidiacea</taxon>
        <taxon>Aplousobranchia</taxon>
        <taxon>Clavelinidae</taxon>
        <taxon>Clavelina</taxon>
    </lineage>
</organism>
<protein>
    <submittedName>
        <fullName evidence="2">Uncharacterized protein</fullName>
    </submittedName>
</protein>